<proteinExistence type="inferred from homology"/>
<evidence type="ECO:0000256" key="5">
    <source>
        <dbReference type="ARBA" id="ARBA00022692"/>
    </source>
</evidence>
<dbReference type="GO" id="GO:0016780">
    <property type="term" value="F:phosphotransferase activity, for other substituted phosphate groups"/>
    <property type="evidence" value="ECO:0007669"/>
    <property type="project" value="InterPro"/>
</dbReference>
<dbReference type="EMBL" id="DVOD01000030">
    <property type="protein sequence ID" value="HIU92336.1"/>
    <property type="molecule type" value="Genomic_DNA"/>
</dbReference>
<dbReference type="PROSITE" id="PS00379">
    <property type="entry name" value="CDP_ALCOHOL_P_TRANSF"/>
    <property type="match status" value="1"/>
</dbReference>
<gene>
    <name evidence="13" type="ORF">IAD26_04285</name>
</gene>
<evidence type="ECO:0000256" key="8">
    <source>
        <dbReference type="ARBA" id="ARBA00023136"/>
    </source>
</evidence>
<dbReference type="GO" id="GO:0046474">
    <property type="term" value="P:glycerophospholipid biosynthetic process"/>
    <property type="evidence" value="ECO:0007669"/>
    <property type="project" value="TreeGrafter"/>
</dbReference>
<comment type="caution">
    <text evidence="13">The sequence shown here is derived from an EMBL/GenBank/DDBJ whole genome shotgun (WGS) entry which is preliminary data.</text>
</comment>
<keyword evidence="8 12" id="KW-0472">Membrane</keyword>
<dbReference type="PANTHER" id="PTHR14269:SF11">
    <property type="entry name" value="CDP-DIACYLGLYCEROL--GLYCEROL-3-PHOSPHATE 3-PHOSPHATIDYLTRANSFERASE"/>
    <property type="match status" value="1"/>
</dbReference>
<keyword evidence="10" id="KW-1208">Phospholipid metabolism</keyword>
<comment type="similarity">
    <text evidence="2 11">Belongs to the CDP-alcohol phosphatidyltransferase class-I family.</text>
</comment>
<evidence type="ECO:0000256" key="4">
    <source>
        <dbReference type="ARBA" id="ARBA00022679"/>
    </source>
</evidence>
<dbReference type="Pfam" id="PF01066">
    <property type="entry name" value="CDP-OH_P_transf"/>
    <property type="match status" value="1"/>
</dbReference>
<evidence type="ECO:0000256" key="12">
    <source>
        <dbReference type="SAM" id="Phobius"/>
    </source>
</evidence>
<dbReference type="InterPro" id="IPR048254">
    <property type="entry name" value="CDP_ALCOHOL_P_TRANSF_CS"/>
</dbReference>
<reference evidence="13" key="1">
    <citation type="submission" date="2020-10" db="EMBL/GenBank/DDBJ databases">
        <authorList>
            <person name="Gilroy R."/>
        </authorList>
    </citation>
    <scope>NUCLEOTIDE SEQUENCE</scope>
    <source>
        <strain evidence="13">CHK154-7741</strain>
    </source>
</reference>
<dbReference type="GO" id="GO:0016020">
    <property type="term" value="C:membrane"/>
    <property type="evidence" value="ECO:0007669"/>
    <property type="project" value="UniProtKB-SubCell"/>
</dbReference>
<evidence type="ECO:0000313" key="14">
    <source>
        <dbReference type="Proteomes" id="UP000886748"/>
    </source>
</evidence>
<evidence type="ECO:0000256" key="10">
    <source>
        <dbReference type="ARBA" id="ARBA00023264"/>
    </source>
</evidence>
<evidence type="ECO:0000256" key="11">
    <source>
        <dbReference type="RuleBase" id="RU003750"/>
    </source>
</evidence>
<evidence type="ECO:0000256" key="1">
    <source>
        <dbReference type="ARBA" id="ARBA00004141"/>
    </source>
</evidence>
<feature type="transmembrane region" description="Helical" evidence="12">
    <location>
        <begin position="73"/>
        <end position="93"/>
    </location>
</feature>
<name>A0A9D1SRP2_9CLOT</name>
<feature type="transmembrane region" description="Helical" evidence="12">
    <location>
        <begin position="143"/>
        <end position="161"/>
    </location>
</feature>
<keyword evidence="3" id="KW-0444">Lipid biosynthesis</keyword>
<keyword evidence="9" id="KW-0594">Phospholipid biosynthesis</keyword>
<reference evidence="13" key="2">
    <citation type="journal article" date="2021" name="PeerJ">
        <title>Extensive microbial diversity within the chicken gut microbiome revealed by metagenomics and culture.</title>
        <authorList>
            <person name="Gilroy R."/>
            <person name="Ravi A."/>
            <person name="Getino M."/>
            <person name="Pursley I."/>
            <person name="Horton D.L."/>
            <person name="Alikhan N.F."/>
            <person name="Baker D."/>
            <person name="Gharbi K."/>
            <person name="Hall N."/>
            <person name="Watson M."/>
            <person name="Adriaenssens E.M."/>
            <person name="Foster-Nyarko E."/>
            <person name="Jarju S."/>
            <person name="Secka A."/>
            <person name="Antonio M."/>
            <person name="Oren A."/>
            <person name="Chaudhuri R.R."/>
            <person name="La Ragione R."/>
            <person name="Hildebrand F."/>
            <person name="Pallen M.J."/>
        </authorList>
    </citation>
    <scope>NUCLEOTIDE SEQUENCE</scope>
    <source>
        <strain evidence="13">CHK154-7741</strain>
    </source>
</reference>
<feature type="transmembrane region" description="Helical" evidence="12">
    <location>
        <begin position="12"/>
        <end position="41"/>
    </location>
</feature>
<keyword evidence="7" id="KW-0443">Lipid metabolism</keyword>
<dbReference type="InterPro" id="IPR050324">
    <property type="entry name" value="CDP-alcohol_PTase-I"/>
</dbReference>
<evidence type="ECO:0000256" key="9">
    <source>
        <dbReference type="ARBA" id="ARBA00023209"/>
    </source>
</evidence>
<organism evidence="13 14">
    <name type="scientific">Candidatus Limenecus avicola</name>
    <dbReference type="NCBI Taxonomy" id="2840847"/>
    <lineage>
        <taxon>Bacteria</taxon>
        <taxon>Bacillati</taxon>
        <taxon>Bacillota</taxon>
        <taxon>Clostridia</taxon>
        <taxon>Eubacteriales</taxon>
        <taxon>Clostridiaceae</taxon>
        <taxon>Clostridiaceae incertae sedis</taxon>
        <taxon>Candidatus Limenecus</taxon>
    </lineage>
</organism>
<evidence type="ECO:0000256" key="7">
    <source>
        <dbReference type="ARBA" id="ARBA00023098"/>
    </source>
</evidence>
<keyword evidence="4 11" id="KW-0808">Transferase</keyword>
<keyword evidence="6 12" id="KW-1133">Transmembrane helix</keyword>
<evidence type="ECO:0000313" key="13">
    <source>
        <dbReference type="EMBL" id="HIU92336.1"/>
    </source>
</evidence>
<dbReference type="InterPro" id="IPR043130">
    <property type="entry name" value="CDP-OH_PTrfase_TM_dom"/>
</dbReference>
<accession>A0A9D1SRP2</accession>
<dbReference type="PANTHER" id="PTHR14269">
    <property type="entry name" value="CDP-DIACYLGLYCEROL--GLYCEROL-3-PHOSPHATE 3-PHOSPHATIDYLTRANSFERASE-RELATED"/>
    <property type="match status" value="1"/>
</dbReference>
<protein>
    <submittedName>
        <fullName evidence="13">CDP-alcohol phosphatidyltransferase family protein</fullName>
    </submittedName>
</protein>
<keyword evidence="5 12" id="KW-0812">Transmembrane</keyword>
<dbReference type="InterPro" id="IPR000462">
    <property type="entry name" value="CDP-OH_P_trans"/>
</dbReference>
<evidence type="ECO:0000256" key="6">
    <source>
        <dbReference type="ARBA" id="ARBA00022989"/>
    </source>
</evidence>
<dbReference type="Proteomes" id="UP000886748">
    <property type="component" value="Unassembled WGS sequence"/>
</dbReference>
<evidence type="ECO:0000256" key="3">
    <source>
        <dbReference type="ARBA" id="ARBA00022516"/>
    </source>
</evidence>
<sequence length="224" mass="24703">MANFITILRMIIAFVAICLLFFQTPACYITAFILTIIAIWFDGLDGFVARLLNESSKFGAVLDILGDRVVENIYWIVFAVLGWIPVWVPLIVVTRGILTDGVRSIALEQGFTAFGSTTMMKTKLGHFLVASNFSRGSYAVTKALAFALMILCNFPFATMNLFLQGADPTLSAQATAAWGTFHNVCIAICPFAHFCVYAAVAFCVLRGLPVLIESKRFFVEDKKN</sequence>
<feature type="transmembrane region" description="Helical" evidence="12">
    <location>
        <begin position="181"/>
        <end position="205"/>
    </location>
</feature>
<dbReference type="Gene3D" id="1.20.120.1760">
    <property type="match status" value="1"/>
</dbReference>
<comment type="subcellular location">
    <subcellularLocation>
        <location evidence="1">Membrane</location>
        <topology evidence="1">Multi-pass membrane protein</topology>
    </subcellularLocation>
</comment>
<evidence type="ECO:0000256" key="2">
    <source>
        <dbReference type="ARBA" id="ARBA00010441"/>
    </source>
</evidence>
<dbReference type="AlphaFoldDB" id="A0A9D1SRP2"/>